<comment type="caution">
    <text evidence="2">The sequence shown here is derived from an EMBL/GenBank/DDBJ whole genome shotgun (WGS) entry which is preliminary data.</text>
</comment>
<feature type="transmembrane region" description="Helical" evidence="1">
    <location>
        <begin position="50"/>
        <end position="71"/>
    </location>
</feature>
<reference evidence="2 3" key="1">
    <citation type="journal article" date="2020" name="Microorganisms">
        <title>Osmotic Adaptation and Compatible Solute Biosynthesis of Phototrophic Bacteria as Revealed from Genome Analyses.</title>
        <authorList>
            <person name="Imhoff J.F."/>
            <person name="Rahn T."/>
            <person name="Kunzel S."/>
            <person name="Keller A."/>
            <person name="Neulinger S.C."/>
        </authorList>
    </citation>
    <scope>NUCLEOTIDE SEQUENCE [LARGE SCALE GENOMIC DNA]</scope>
    <source>
        <strain evidence="2 3">DSM 9895</strain>
    </source>
</reference>
<keyword evidence="3" id="KW-1185">Reference proteome</keyword>
<gene>
    <name evidence="2" type="ORF">CKO28_12720</name>
</gene>
<dbReference type="EMBL" id="NRRL01000032">
    <property type="protein sequence ID" value="MBK1668894.1"/>
    <property type="molecule type" value="Genomic_DNA"/>
</dbReference>
<dbReference type="Proteomes" id="UP001296873">
    <property type="component" value="Unassembled WGS sequence"/>
</dbReference>
<evidence type="ECO:0000313" key="2">
    <source>
        <dbReference type="EMBL" id="MBK1668894.1"/>
    </source>
</evidence>
<proteinExistence type="predicted"/>
<evidence type="ECO:0000256" key="1">
    <source>
        <dbReference type="SAM" id="Phobius"/>
    </source>
</evidence>
<keyword evidence="1" id="KW-1133">Transmembrane helix</keyword>
<keyword evidence="1" id="KW-0812">Transmembrane</keyword>
<protein>
    <submittedName>
        <fullName evidence="2">Uncharacterized protein</fullName>
    </submittedName>
</protein>
<organism evidence="2 3">
    <name type="scientific">Rhodovibrio sodomensis</name>
    <dbReference type="NCBI Taxonomy" id="1088"/>
    <lineage>
        <taxon>Bacteria</taxon>
        <taxon>Pseudomonadati</taxon>
        <taxon>Pseudomonadota</taxon>
        <taxon>Alphaproteobacteria</taxon>
        <taxon>Rhodospirillales</taxon>
        <taxon>Rhodovibrionaceae</taxon>
        <taxon>Rhodovibrio</taxon>
    </lineage>
</organism>
<keyword evidence="1" id="KW-0472">Membrane</keyword>
<evidence type="ECO:0000313" key="3">
    <source>
        <dbReference type="Proteomes" id="UP001296873"/>
    </source>
</evidence>
<name>A0ABS1DF84_9PROT</name>
<sequence length="72" mass="7511">MQSGQGRRAPIAVVHRSREAHLYACPVGSAQAVPAGHRNRIAGSPRAMTPFNMIGVSYVVAIALLTLGAMAV</sequence>
<accession>A0ABS1DF84</accession>